<feature type="transmembrane region" description="Helical" evidence="2">
    <location>
        <begin position="334"/>
        <end position="356"/>
    </location>
</feature>
<dbReference type="Gene3D" id="1.10.287.110">
    <property type="entry name" value="DnaJ domain"/>
    <property type="match status" value="1"/>
</dbReference>
<dbReference type="Proteomes" id="UP000663181">
    <property type="component" value="Chromosome"/>
</dbReference>
<accession>A0ABX7GXH2</accession>
<feature type="transmembrane region" description="Helical" evidence="2">
    <location>
        <begin position="401"/>
        <end position="417"/>
    </location>
</feature>
<keyword evidence="4" id="KW-1185">Reference proteome</keyword>
<reference evidence="3 4" key="1">
    <citation type="submission" date="2020-10" db="EMBL/GenBank/DDBJ databases">
        <title>Phylogeny of dyella-like bacteria.</title>
        <authorList>
            <person name="Fu J."/>
        </authorList>
    </citation>
    <scope>NUCLEOTIDE SEQUENCE [LARGE SCALE GENOMIC DNA]</scope>
    <source>
        <strain evidence="3 4">DHOB09</strain>
    </source>
</reference>
<sequence length="490" mass="54960">MKWAFELLELPMDADAASVKRAYARLLRTTRPDENPEGFQRLHAAYKTALTHVNRPSVSPAHVANSNMDTAKTGNDVIAIPVELTRLATTTSASAQVASTPNAERLTVNIPALADEVIRTTAEIDDGKVMLQWLQNRHEFWSIITKQQTGQLVIHRLFETPQAMSSDSLDAMLHFFDLDHVLSGINPLALQQLRQRQRIWWELIPRNHRHLALRMRQMWGQQPDVALLGKDVALLQSSFRWSRVLRTALQLGRGRELGRLAQTLSNNGRFDALPPSIDREHTRFWLSAAAVGGPMTQQRFAIGSLRAAVVALCIALSSLALLLLLPGFSTSGRLSAMAAIPPTVAIGIFALWLVYAGCAWFDHWQGLPEPNSSRRPWLRRLAIPAICLCNLALYAMTGSHYVEWLALLTCVFAVRRFRRRISATSKLALQIRQLLPALFFILIIVGSPLLQTVRDGGSATTYAATIITFCLWFADMWRYRAHLHPKLARH</sequence>
<feature type="transmembrane region" description="Helical" evidence="2">
    <location>
        <begin position="456"/>
        <end position="474"/>
    </location>
</feature>
<keyword evidence="2" id="KW-1133">Transmembrane helix</keyword>
<dbReference type="InterPro" id="IPR001623">
    <property type="entry name" value="DnaJ_domain"/>
</dbReference>
<evidence type="ECO:0000313" key="3">
    <source>
        <dbReference type="EMBL" id="QRN54718.1"/>
    </source>
</evidence>
<dbReference type="RefSeq" id="WP_188797972.1">
    <property type="nucleotide sequence ID" value="NZ_BMIZ01000001.1"/>
</dbReference>
<gene>
    <name evidence="3" type="ORF">ISN74_05010</name>
</gene>
<proteinExistence type="predicted"/>
<dbReference type="EMBL" id="CP064030">
    <property type="protein sequence ID" value="QRN54718.1"/>
    <property type="molecule type" value="Genomic_DNA"/>
</dbReference>
<dbReference type="InterPro" id="IPR036869">
    <property type="entry name" value="J_dom_sf"/>
</dbReference>
<feature type="transmembrane region" description="Helical" evidence="2">
    <location>
        <begin position="429"/>
        <end position="450"/>
    </location>
</feature>
<keyword evidence="2" id="KW-0812">Transmembrane</keyword>
<feature type="transmembrane region" description="Helical" evidence="2">
    <location>
        <begin position="305"/>
        <end position="328"/>
    </location>
</feature>
<evidence type="ECO:0000256" key="2">
    <source>
        <dbReference type="SAM" id="Phobius"/>
    </source>
</evidence>
<organism evidence="3 4">
    <name type="scientific">Dyella caseinilytica</name>
    <dbReference type="NCBI Taxonomy" id="1849581"/>
    <lineage>
        <taxon>Bacteria</taxon>
        <taxon>Pseudomonadati</taxon>
        <taxon>Pseudomonadota</taxon>
        <taxon>Gammaproteobacteria</taxon>
        <taxon>Lysobacterales</taxon>
        <taxon>Rhodanobacteraceae</taxon>
        <taxon>Dyella</taxon>
    </lineage>
</organism>
<keyword evidence="1" id="KW-0143">Chaperone</keyword>
<protein>
    <submittedName>
        <fullName evidence="3">J domain-containing protein</fullName>
    </submittedName>
</protein>
<evidence type="ECO:0000313" key="4">
    <source>
        <dbReference type="Proteomes" id="UP000663181"/>
    </source>
</evidence>
<evidence type="ECO:0000256" key="1">
    <source>
        <dbReference type="ARBA" id="ARBA00023186"/>
    </source>
</evidence>
<name>A0ABX7GXH2_9GAMM</name>
<dbReference type="SUPFAM" id="SSF46565">
    <property type="entry name" value="Chaperone J-domain"/>
    <property type="match status" value="1"/>
</dbReference>
<dbReference type="CDD" id="cd06257">
    <property type="entry name" value="DnaJ"/>
    <property type="match status" value="1"/>
</dbReference>
<keyword evidence="2" id="KW-0472">Membrane</keyword>